<keyword evidence="7" id="KW-0547">Nucleotide-binding</keyword>
<reference evidence="9" key="1">
    <citation type="submission" date="2020-11" db="EMBL/GenBank/DDBJ databases">
        <authorList>
            <person name="Tran Van P."/>
        </authorList>
    </citation>
    <scope>NUCLEOTIDE SEQUENCE</scope>
</reference>
<gene>
    <name evidence="9" type="ORF">CTOB1V02_LOCUS6980</name>
</gene>
<dbReference type="PANTHER" id="PTHR12450">
    <property type="entry name" value="DENTIN MATRIX PROTEIN 4 PROTEIN FAM20"/>
    <property type="match status" value="1"/>
</dbReference>
<protein>
    <submittedName>
        <fullName evidence="9">Uncharacterized protein</fullName>
    </submittedName>
</protein>
<evidence type="ECO:0000256" key="5">
    <source>
        <dbReference type="ARBA" id="ARBA00023180"/>
    </source>
</evidence>
<proteinExistence type="inferred from homology"/>
<evidence type="ECO:0000256" key="8">
    <source>
        <dbReference type="PIRSR" id="PIRSR624869-3"/>
    </source>
</evidence>
<evidence type="ECO:0000313" key="9">
    <source>
        <dbReference type="EMBL" id="CAD7229107.1"/>
    </source>
</evidence>
<keyword evidence="7" id="KW-0067">ATP-binding</keyword>
<evidence type="ECO:0000256" key="3">
    <source>
        <dbReference type="ARBA" id="ARBA00023034"/>
    </source>
</evidence>
<keyword evidence="4" id="KW-1015">Disulfide bond</keyword>
<dbReference type="InterPro" id="IPR024869">
    <property type="entry name" value="FAM20"/>
</dbReference>
<evidence type="ECO:0000256" key="1">
    <source>
        <dbReference type="ARBA" id="ARBA00004555"/>
    </source>
</evidence>
<feature type="binding site" evidence="7">
    <location>
        <position position="27"/>
    </location>
    <ligand>
        <name>ATP</name>
        <dbReference type="ChEBI" id="CHEBI:30616"/>
    </ligand>
</feature>
<feature type="binding site" evidence="7">
    <location>
        <position position="229"/>
    </location>
    <ligand>
        <name>ATP</name>
        <dbReference type="ChEBI" id="CHEBI:30616"/>
    </ligand>
</feature>
<keyword evidence="8" id="KW-0464">Manganese</keyword>
<dbReference type="InterPro" id="IPR009581">
    <property type="entry name" value="FAM20_C"/>
</dbReference>
<sequence length="326" mass="38095">MKALMKPMRYPRDQEMHPDHFYFDDFERHNAEIASFHLDRILGFRRVPPTTGRLLNITSEIYSLAPLRLLKTFFISPADNLCFHGTCDYYCDTAHAFCGQPDMLEASVAVLLPSERIAPREELENPWKRTYNERDQAKWETGLSPICTHSACSRFSFVLFVRCPDDSYCDKVRKWPEFQDSRLLTDVMDMAIFDFLIGNQDRHHYEVFDMFEETDEYEYPKSVCPLHLDQGRAFGRPREDDLLILAPLTQCCQIRISTLQILLRFHQHSPHLSEAVDQATKSDPLYPLLLEKHLKALDRRLSIVLRTVRDCIQKKNVTSVIITDGF</sequence>
<keyword evidence="5" id="KW-0325">Glycoprotein</keyword>
<dbReference type="EMBL" id="OB661871">
    <property type="protein sequence ID" value="CAD7229107.1"/>
    <property type="molecule type" value="Genomic_DNA"/>
</dbReference>
<feature type="binding site" evidence="8">
    <location>
        <position position="229"/>
    </location>
    <ligand>
        <name>Mn(2+)</name>
        <dbReference type="ChEBI" id="CHEBI:29035"/>
    </ligand>
</feature>
<comment type="cofactor">
    <cofactor evidence="8">
        <name>Mn(2+)</name>
        <dbReference type="ChEBI" id="CHEBI:29035"/>
    </cofactor>
</comment>
<feature type="binding site" evidence="7">
    <location>
        <position position="206"/>
    </location>
    <ligand>
        <name>ATP</name>
        <dbReference type="ChEBI" id="CHEBI:30616"/>
    </ligand>
</feature>
<dbReference type="Gene3D" id="1.10.1070.20">
    <property type="match status" value="1"/>
</dbReference>
<comment type="similarity">
    <text evidence="2">Belongs to the FAM20 family.</text>
</comment>
<accession>A0A7R8ZLL1</accession>
<dbReference type="GO" id="GO:0046872">
    <property type="term" value="F:metal ion binding"/>
    <property type="evidence" value="ECO:0007669"/>
    <property type="project" value="UniProtKB-KW"/>
</dbReference>
<dbReference type="GO" id="GO:0005794">
    <property type="term" value="C:Golgi apparatus"/>
    <property type="evidence" value="ECO:0007669"/>
    <property type="project" value="UniProtKB-SubCell"/>
</dbReference>
<evidence type="ECO:0000256" key="2">
    <source>
        <dbReference type="ARBA" id="ARBA00006557"/>
    </source>
</evidence>
<name>A0A7R8ZLL1_9CRUS</name>
<feature type="non-terminal residue" evidence="9">
    <location>
        <position position="1"/>
    </location>
</feature>
<feature type="binding site" evidence="8">
    <location>
        <position position="27"/>
    </location>
    <ligand>
        <name>Mn(2+)</name>
        <dbReference type="ChEBI" id="CHEBI:29035"/>
    </ligand>
</feature>
<keyword evidence="8" id="KW-0479">Metal-binding</keyword>
<dbReference type="OrthoDB" id="8583677at2759"/>
<feature type="binding site" evidence="7">
    <location>
        <position position="6"/>
    </location>
    <ligand>
        <name>ATP</name>
        <dbReference type="ChEBI" id="CHEBI:30616"/>
    </ligand>
</feature>
<evidence type="ECO:0000256" key="6">
    <source>
        <dbReference type="PIRSR" id="PIRSR624869-1"/>
    </source>
</evidence>
<evidence type="ECO:0000256" key="7">
    <source>
        <dbReference type="PIRSR" id="PIRSR624869-2"/>
    </source>
</evidence>
<organism evidence="9">
    <name type="scientific">Cyprideis torosa</name>
    <dbReference type="NCBI Taxonomy" id="163714"/>
    <lineage>
        <taxon>Eukaryota</taxon>
        <taxon>Metazoa</taxon>
        <taxon>Ecdysozoa</taxon>
        <taxon>Arthropoda</taxon>
        <taxon>Crustacea</taxon>
        <taxon>Oligostraca</taxon>
        <taxon>Ostracoda</taxon>
        <taxon>Podocopa</taxon>
        <taxon>Podocopida</taxon>
        <taxon>Cytherocopina</taxon>
        <taxon>Cytheroidea</taxon>
        <taxon>Cytherideidae</taxon>
        <taxon>Cyprideis</taxon>
    </lineage>
</organism>
<dbReference type="AlphaFoldDB" id="A0A7R8ZLL1"/>
<dbReference type="PANTHER" id="PTHR12450:SF22">
    <property type="entry name" value="EXTRACELLULAR SERINE_THREONINE PROTEIN CG31145"/>
    <property type="match status" value="1"/>
</dbReference>
<feature type="binding site" evidence="7">
    <location>
        <begin position="109"/>
        <end position="112"/>
    </location>
    <ligand>
        <name>ATP</name>
        <dbReference type="ChEBI" id="CHEBI:30616"/>
    </ligand>
</feature>
<dbReference type="GO" id="GO:0005524">
    <property type="term" value="F:ATP binding"/>
    <property type="evidence" value="ECO:0007669"/>
    <property type="project" value="UniProtKB-KW"/>
</dbReference>
<keyword evidence="3" id="KW-0333">Golgi apparatus</keyword>
<evidence type="ECO:0000256" key="4">
    <source>
        <dbReference type="ARBA" id="ARBA00023157"/>
    </source>
</evidence>
<dbReference type="GO" id="GO:0004674">
    <property type="term" value="F:protein serine/threonine kinase activity"/>
    <property type="evidence" value="ECO:0007669"/>
    <property type="project" value="TreeGrafter"/>
</dbReference>
<feature type="active site" evidence="6">
    <location>
        <position position="201"/>
    </location>
</feature>
<dbReference type="Pfam" id="PF06702">
    <property type="entry name" value="Fam20C"/>
    <property type="match status" value="1"/>
</dbReference>
<comment type="subcellular location">
    <subcellularLocation>
        <location evidence="1">Golgi apparatus</location>
    </subcellularLocation>
</comment>